<dbReference type="OrthoDB" id="2019920at2759"/>
<keyword evidence="3" id="KW-1185">Reference proteome</keyword>
<evidence type="ECO:0000313" key="2">
    <source>
        <dbReference type="EMBL" id="CAA3020521.1"/>
    </source>
</evidence>
<dbReference type="Gramene" id="OE9D003517T1">
    <property type="protein sequence ID" value="OE9D003517C1"/>
    <property type="gene ID" value="OE9D003517"/>
</dbReference>
<name>A0A8S0UV51_OLEEU</name>
<dbReference type="Proteomes" id="UP000594638">
    <property type="component" value="Unassembled WGS sequence"/>
</dbReference>
<keyword evidence="1" id="KW-1133">Transmembrane helix</keyword>
<sequence length="102" mass="11561">MHRHEISVLIHVVILVCISYRIFLIVFELSSFFSYAASWTNKNKDINERESGSTINQLPSARDCLVEFLVRKPPVGLEKTQALWVALTLWIGLVGAALFLQS</sequence>
<feature type="transmembrane region" description="Helical" evidence="1">
    <location>
        <begin position="12"/>
        <end position="37"/>
    </location>
</feature>
<dbReference type="AlphaFoldDB" id="A0A8S0UV51"/>
<dbReference type="PANTHER" id="PTHR36761:SF2">
    <property type="entry name" value="ORF03 PROTEIN"/>
    <property type="match status" value="1"/>
</dbReference>
<dbReference type="PANTHER" id="PTHR36761">
    <property type="entry name" value="ORF03 PROTEIN"/>
    <property type="match status" value="1"/>
</dbReference>
<keyword evidence="1" id="KW-0472">Membrane</keyword>
<proteinExistence type="predicted"/>
<feature type="non-terminal residue" evidence="2">
    <location>
        <position position="102"/>
    </location>
</feature>
<accession>A0A8S0UV51</accession>
<dbReference type="GO" id="GO:0009535">
    <property type="term" value="C:chloroplast thylakoid membrane"/>
    <property type="evidence" value="ECO:0007669"/>
    <property type="project" value="TreeGrafter"/>
</dbReference>
<comment type="caution">
    <text evidence="2">The sequence shown here is derived from an EMBL/GenBank/DDBJ whole genome shotgun (WGS) entry which is preliminary data.</text>
</comment>
<protein>
    <submittedName>
        <fullName evidence="2">Tetratricopeptide repeat-like superfamily</fullName>
    </submittedName>
</protein>
<feature type="transmembrane region" description="Helical" evidence="1">
    <location>
        <begin position="82"/>
        <end position="100"/>
    </location>
</feature>
<dbReference type="EMBL" id="CACTIH010009040">
    <property type="protein sequence ID" value="CAA3020521.1"/>
    <property type="molecule type" value="Genomic_DNA"/>
</dbReference>
<organism evidence="2 3">
    <name type="scientific">Olea europaea subsp. europaea</name>
    <dbReference type="NCBI Taxonomy" id="158383"/>
    <lineage>
        <taxon>Eukaryota</taxon>
        <taxon>Viridiplantae</taxon>
        <taxon>Streptophyta</taxon>
        <taxon>Embryophyta</taxon>
        <taxon>Tracheophyta</taxon>
        <taxon>Spermatophyta</taxon>
        <taxon>Magnoliopsida</taxon>
        <taxon>eudicotyledons</taxon>
        <taxon>Gunneridae</taxon>
        <taxon>Pentapetalae</taxon>
        <taxon>asterids</taxon>
        <taxon>lamiids</taxon>
        <taxon>Lamiales</taxon>
        <taxon>Oleaceae</taxon>
        <taxon>Oleeae</taxon>
        <taxon>Olea</taxon>
    </lineage>
</organism>
<evidence type="ECO:0000256" key="1">
    <source>
        <dbReference type="SAM" id="Phobius"/>
    </source>
</evidence>
<evidence type="ECO:0000313" key="3">
    <source>
        <dbReference type="Proteomes" id="UP000594638"/>
    </source>
</evidence>
<gene>
    <name evidence="2" type="ORF">OLEA9_D003517</name>
</gene>
<keyword evidence="1" id="KW-0812">Transmembrane</keyword>
<reference evidence="2 3" key="1">
    <citation type="submission" date="2019-12" db="EMBL/GenBank/DDBJ databases">
        <authorList>
            <person name="Alioto T."/>
            <person name="Alioto T."/>
            <person name="Gomez Garrido J."/>
        </authorList>
    </citation>
    <scope>NUCLEOTIDE SEQUENCE [LARGE SCALE GENOMIC DNA]</scope>
</reference>